<comment type="caution">
    <text evidence="2">The sequence shown here is derived from an EMBL/GenBank/DDBJ whole genome shotgun (WGS) entry which is preliminary data.</text>
</comment>
<organism evidence="2 3">
    <name type="scientific">Trabulsiella odontotermitis</name>
    <dbReference type="NCBI Taxonomy" id="379893"/>
    <lineage>
        <taxon>Bacteria</taxon>
        <taxon>Pseudomonadati</taxon>
        <taxon>Pseudomonadota</taxon>
        <taxon>Gammaproteobacteria</taxon>
        <taxon>Enterobacterales</taxon>
        <taxon>Enterobacteriaceae</taxon>
        <taxon>Trabulsiella</taxon>
    </lineage>
</organism>
<feature type="domain" description="Bacteriophage Mu GpT" evidence="1">
    <location>
        <begin position="164"/>
        <end position="229"/>
    </location>
</feature>
<dbReference type="InterPro" id="IPR018774">
    <property type="entry name" value="Phage_Mu_GpT"/>
</dbReference>
<name>A0A0L0GVX2_9ENTR</name>
<evidence type="ECO:0000259" key="1">
    <source>
        <dbReference type="Pfam" id="PF10124"/>
    </source>
</evidence>
<gene>
    <name evidence="2" type="ORF">GM31_20050</name>
</gene>
<protein>
    <submittedName>
        <fullName evidence="2">Head protein</fullName>
    </submittedName>
</protein>
<dbReference type="RefSeq" id="WP_049857118.1">
    <property type="nucleotide sequence ID" value="NZ_JNGI01000056.1"/>
</dbReference>
<feature type="domain" description="Bacteriophage Mu GpT" evidence="1">
    <location>
        <begin position="235"/>
        <end position="298"/>
    </location>
</feature>
<evidence type="ECO:0000313" key="3">
    <source>
        <dbReference type="Proteomes" id="UP000037393"/>
    </source>
</evidence>
<dbReference type="PATRIC" id="fig|379893.4.peg.4070"/>
<feature type="domain" description="Bacteriophage Mu GpT" evidence="1">
    <location>
        <begin position="9"/>
        <end position="151"/>
    </location>
</feature>
<dbReference type="Proteomes" id="UP000037393">
    <property type="component" value="Unassembled WGS sequence"/>
</dbReference>
<sequence>MIVNRESVKLVFVNLNTTFQNALKASPGQYAEIAMTVPSTTKTEDYGWLGEVPGMREWVGDKDVKSLSAYNYTITNKPYEATIAVSRDDLEDDITGKYAQSASSFGAAAGAWPDKLVFNLVNNGFTTKCYDGQYFFDADHLVNGQSVSNVSTAPLSVATQAEAMAGYGAARTAMMSITNEEGDPLDISPNVLLVHPALQDVANTLMTTERLEDGKPNLYKGTAKVVVSARIKNPKSWFLLDTTKPVKPFIFQQRKAPVFVSQTDLNNDDVFMRAEFKFGVESRGNAGFAFWQLAFASTGEGN</sequence>
<accession>A0A0L0GVX2</accession>
<dbReference type="EMBL" id="JNGI01000056">
    <property type="protein sequence ID" value="KNC93290.1"/>
    <property type="molecule type" value="Genomic_DNA"/>
</dbReference>
<proteinExistence type="predicted"/>
<dbReference type="AlphaFoldDB" id="A0A0L0GVX2"/>
<dbReference type="OrthoDB" id="9804833at2"/>
<evidence type="ECO:0000313" key="2">
    <source>
        <dbReference type="EMBL" id="KNC93290.1"/>
    </source>
</evidence>
<reference evidence="2 3" key="1">
    <citation type="journal article" date="2015" name="Appl. Environ. Microbiol.">
        <title>The Enterobacterium Trabulsiella odontotermitis Presents Novel Adaptations Related to Its Association with Fungus-Growing Termites.</title>
        <authorList>
            <person name="Sapountzis P."/>
            <person name="Gruntjes T."/>
            <person name="Otani S."/>
            <person name="Estevez J."/>
            <person name="da Costa R.R."/>
            <person name="Plunkett G.3rd."/>
            <person name="Perna N.T."/>
            <person name="Poulsen M."/>
        </authorList>
    </citation>
    <scope>NUCLEOTIDE SEQUENCE [LARGE SCALE GENOMIC DNA]</scope>
    <source>
        <strain evidence="2 3">12</strain>
    </source>
</reference>
<dbReference type="Pfam" id="PF10124">
    <property type="entry name" value="Mu-like_gpT"/>
    <property type="match status" value="3"/>
</dbReference>
<keyword evidence="3" id="KW-1185">Reference proteome</keyword>